<organism evidence="1 2">
    <name type="scientific">Falsiroseomonas stagni DSM 19981</name>
    <dbReference type="NCBI Taxonomy" id="1123062"/>
    <lineage>
        <taxon>Bacteria</taxon>
        <taxon>Pseudomonadati</taxon>
        <taxon>Pseudomonadota</taxon>
        <taxon>Alphaproteobacteria</taxon>
        <taxon>Acetobacterales</taxon>
        <taxon>Roseomonadaceae</taxon>
        <taxon>Falsiroseomonas</taxon>
    </lineage>
</organism>
<gene>
    <name evidence="1" type="ORF">SAMN02745775_11427</name>
</gene>
<accession>A0A1I4E492</accession>
<name>A0A1I4E492_9PROT</name>
<proteinExistence type="predicted"/>
<sequence>MADPYPEAVFDAAMARAGIVLTEAERATLIGVSRHIAASTARIRTERPVGLEPATIFVPGQNT</sequence>
<dbReference type="Proteomes" id="UP000199473">
    <property type="component" value="Unassembled WGS sequence"/>
</dbReference>
<dbReference type="RefSeq" id="WP_092962601.1">
    <property type="nucleotide sequence ID" value="NZ_FOSQ01000014.1"/>
</dbReference>
<dbReference type="STRING" id="1123062.SAMN02745775_11427"/>
<evidence type="ECO:0000313" key="2">
    <source>
        <dbReference type="Proteomes" id="UP000199473"/>
    </source>
</evidence>
<reference evidence="1 2" key="1">
    <citation type="submission" date="2016-10" db="EMBL/GenBank/DDBJ databases">
        <authorList>
            <person name="de Groot N.N."/>
        </authorList>
    </citation>
    <scope>NUCLEOTIDE SEQUENCE [LARGE SCALE GENOMIC DNA]</scope>
    <source>
        <strain evidence="1 2">DSM 19981</strain>
    </source>
</reference>
<keyword evidence="2" id="KW-1185">Reference proteome</keyword>
<dbReference type="AlphaFoldDB" id="A0A1I4E492"/>
<protein>
    <submittedName>
        <fullName evidence="1">Uncharacterized protein</fullName>
    </submittedName>
</protein>
<evidence type="ECO:0000313" key="1">
    <source>
        <dbReference type="EMBL" id="SFL00658.1"/>
    </source>
</evidence>
<dbReference type="EMBL" id="FOSQ01000014">
    <property type="protein sequence ID" value="SFL00658.1"/>
    <property type="molecule type" value="Genomic_DNA"/>
</dbReference>